<dbReference type="InterPro" id="IPR041569">
    <property type="entry name" value="AAA_lid_3"/>
</dbReference>
<dbReference type="PhylomeDB" id="A0A0G4EFV1"/>
<evidence type="ECO:0000256" key="3">
    <source>
        <dbReference type="ARBA" id="ARBA00022840"/>
    </source>
</evidence>
<evidence type="ECO:0000256" key="9">
    <source>
        <dbReference type="SAM" id="MobiDB-lite"/>
    </source>
</evidence>
<dbReference type="Gene3D" id="3.40.50.300">
    <property type="entry name" value="P-loop containing nucleotide triphosphate hydrolases"/>
    <property type="match status" value="1"/>
</dbReference>
<dbReference type="InterPro" id="IPR003593">
    <property type="entry name" value="AAA+_ATPase"/>
</dbReference>
<keyword evidence="1" id="KW-0493">Microtubule</keyword>
<dbReference type="PROSITE" id="PS00674">
    <property type="entry name" value="AAA"/>
    <property type="match status" value="1"/>
</dbReference>
<evidence type="ECO:0000256" key="4">
    <source>
        <dbReference type="ARBA" id="ARBA00023136"/>
    </source>
</evidence>
<dbReference type="EMBL" id="CDMY01000223">
    <property type="protein sequence ID" value="CEL94577.1"/>
    <property type="molecule type" value="Genomic_DNA"/>
</dbReference>
<dbReference type="InterPro" id="IPR003959">
    <property type="entry name" value="ATPase_AAA_core"/>
</dbReference>
<dbReference type="Pfam" id="PF09336">
    <property type="entry name" value="Vps4_C"/>
    <property type="match status" value="1"/>
</dbReference>
<evidence type="ECO:0000256" key="5">
    <source>
        <dbReference type="ARBA" id="ARBA00023235"/>
    </source>
</evidence>
<dbReference type="FunFam" id="3.40.50.300:FF:000093">
    <property type="entry name" value="Fidgetin-like 1"/>
    <property type="match status" value="1"/>
</dbReference>
<dbReference type="Pfam" id="PF00004">
    <property type="entry name" value="AAA"/>
    <property type="match status" value="1"/>
</dbReference>
<dbReference type="AlphaFoldDB" id="A0A0G4EFV1"/>
<evidence type="ECO:0000256" key="2">
    <source>
        <dbReference type="ARBA" id="ARBA00022741"/>
    </source>
</evidence>
<feature type="compositionally biased region" description="Low complexity" evidence="9">
    <location>
        <begin position="124"/>
        <end position="143"/>
    </location>
</feature>
<dbReference type="InParanoid" id="A0A0G4EFV1"/>
<evidence type="ECO:0000256" key="1">
    <source>
        <dbReference type="ARBA" id="ARBA00022701"/>
    </source>
</evidence>
<feature type="compositionally biased region" description="Low complexity" evidence="9">
    <location>
        <begin position="157"/>
        <end position="172"/>
    </location>
</feature>
<evidence type="ECO:0000256" key="8">
    <source>
        <dbReference type="RuleBase" id="RU003651"/>
    </source>
</evidence>
<dbReference type="Proteomes" id="UP000041254">
    <property type="component" value="Unassembled WGS sequence"/>
</dbReference>
<keyword evidence="5" id="KW-0413">Isomerase</keyword>
<dbReference type="PANTHER" id="PTHR23074">
    <property type="entry name" value="AAA DOMAIN-CONTAINING"/>
    <property type="match status" value="1"/>
</dbReference>
<dbReference type="InterPro" id="IPR015415">
    <property type="entry name" value="Spast_Vps4_C"/>
</dbReference>
<evidence type="ECO:0000313" key="11">
    <source>
        <dbReference type="EMBL" id="CEL94577.1"/>
    </source>
</evidence>
<dbReference type="InterPro" id="IPR050304">
    <property type="entry name" value="MT-severing_AAA_ATPase"/>
</dbReference>
<dbReference type="FunFam" id="1.10.8.60:FF:000022">
    <property type="entry name" value="Fidgetin like 1"/>
    <property type="match status" value="1"/>
</dbReference>
<dbReference type="GO" id="GO:0008568">
    <property type="term" value="F:microtubule severing ATPase activity"/>
    <property type="evidence" value="ECO:0007669"/>
    <property type="project" value="UniProtKB-EC"/>
</dbReference>
<dbReference type="InterPro" id="IPR027417">
    <property type="entry name" value="P-loop_NTPase"/>
</dbReference>
<dbReference type="OMA" id="CEPAVIF"/>
<protein>
    <recommendedName>
        <fullName evidence="7">microtubule-severing ATPase</fullName>
        <ecNumber evidence="7">5.6.1.1</ecNumber>
    </recommendedName>
</protein>
<organism evidence="11 12">
    <name type="scientific">Vitrella brassicaformis (strain CCMP3155)</name>
    <dbReference type="NCBI Taxonomy" id="1169540"/>
    <lineage>
        <taxon>Eukaryota</taxon>
        <taxon>Sar</taxon>
        <taxon>Alveolata</taxon>
        <taxon>Colpodellida</taxon>
        <taxon>Vitrellaceae</taxon>
        <taxon>Vitrella</taxon>
    </lineage>
</organism>
<evidence type="ECO:0000313" key="12">
    <source>
        <dbReference type="Proteomes" id="UP000041254"/>
    </source>
</evidence>
<evidence type="ECO:0000259" key="10">
    <source>
        <dbReference type="SMART" id="SM00382"/>
    </source>
</evidence>
<proteinExistence type="inferred from homology"/>
<dbReference type="SUPFAM" id="SSF52540">
    <property type="entry name" value="P-loop containing nucleoside triphosphate hydrolases"/>
    <property type="match status" value="1"/>
</dbReference>
<dbReference type="VEuPathDB" id="CryptoDB:Vbra_11619"/>
<keyword evidence="12" id="KW-1185">Reference proteome</keyword>
<keyword evidence="2 8" id="KW-0547">Nucleotide-binding</keyword>
<evidence type="ECO:0000256" key="6">
    <source>
        <dbReference type="ARBA" id="ARBA00036378"/>
    </source>
</evidence>
<comment type="similarity">
    <text evidence="8">Belongs to the AAA ATPase family.</text>
</comment>
<sequence length="473" mass="51827">MRKSAIHTGKSGADPAHRIIESTVDKRTGSPTQAHSFFGSFIDALSGQRHNRAVEHEQQESLLEEFVNIGERAKAADHRGDVAQARLLYQQALEKARQLPACYPRKESVDEVVQRFRQRLRELTTSSPSSAPPYATSQSAGVAQRRRSVAAGGAGRGAATRPPAAAGAGAAAQQVDEMERKIEENIMESTGHVAWDDIVGLDLAKSVLMETIVLPTLNPSVFTGLRTPPKGVLLFGPPGNGKTFIARAVASQCRATFFTVSASSLTSRWFGEGEKLVRALFAVARKRQPSVVFIDEVDSLLSARSQNEHDAMRRLKTEFLIAFDGVTSSKQDRILVLGATNRPMDLDEAALRRFPKRIFIPLPEPATRKALIMKLLGKNKHDLKGRALDRLVADTDGYSASDLTALCSEASLGPIREYSSDPAALARIRPEQLRAIKYYDFESALQMIRPSVSKDALDQLVRWNEHFGAYSPG</sequence>
<gene>
    <name evidence="11" type="ORF">Vbra_11619</name>
</gene>
<dbReference type="PANTHER" id="PTHR23074:SF86">
    <property type="entry name" value="SPASTIN"/>
    <property type="match status" value="1"/>
</dbReference>
<dbReference type="GO" id="GO:0016887">
    <property type="term" value="F:ATP hydrolysis activity"/>
    <property type="evidence" value="ECO:0007669"/>
    <property type="project" value="InterPro"/>
</dbReference>
<dbReference type="InterPro" id="IPR003960">
    <property type="entry name" value="ATPase_AAA_CS"/>
</dbReference>
<dbReference type="GO" id="GO:0005874">
    <property type="term" value="C:microtubule"/>
    <property type="evidence" value="ECO:0007669"/>
    <property type="project" value="UniProtKB-KW"/>
</dbReference>
<dbReference type="SMART" id="SM00382">
    <property type="entry name" value="AAA"/>
    <property type="match status" value="1"/>
</dbReference>
<reference evidence="11 12" key="1">
    <citation type="submission" date="2014-11" db="EMBL/GenBank/DDBJ databases">
        <authorList>
            <person name="Zhu J."/>
            <person name="Qi W."/>
            <person name="Song R."/>
        </authorList>
    </citation>
    <scope>NUCLEOTIDE SEQUENCE [LARGE SCALE GENOMIC DNA]</scope>
</reference>
<feature type="region of interest" description="Disordered" evidence="9">
    <location>
        <begin position="123"/>
        <end position="172"/>
    </location>
</feature>
<keyword evidence="3 8" id="KW-0067">ATP-binding</keyword>
<dbReference type="Gene3D" id="1.10.8.60">
    <property type="match status" value="1"/>
</dbReference>
<dbReference type="STRING" id="1169540.A0A0G4EFV1"/>
<feature type="domain" description="AAA+ ATPase" evidence="10">
    <location>
        <begin position="228"/>
        <end position="364"/>
    </location>
</feature>
<dbReference type="Pfam" id="PF17862">
    <property type="entry name" value="AAA_lid_3"/>
    <property type="match status" value="1"/>
</dbReference>
<dbReference type="OrthoDB" id="29072at2759"/>
<comment type="catalytic activity">
    <reaction evidence="6">
        <text>n ATP + n H2O + a microtubule = n ADP + n phosphate + (n+1) alpha/beta tubulin heterodimers.</text>
        <dbReference type="EC" id="5.6.1.1"/>
    </reaction>
</comment>
<accession>A0A0G4EFV1</accession>
<dbReference type="GO" id="GO:0005524">
    <property type="term" value="F:ATP binding"/>
    <property type="evidence" value="ECO:0007669"/>
    <property type="project" value="UniProtKB-KW"/>
</dbReference>
<name>A0A0G4EFV1_VITBC</name>
<keyword evidence="4" id="KW-0472">Membrane</keyword>
<evidence type="ECO:0000256" key="7">
    <source>
        <dbReference type="ARBA" id="ARBA00038871"/>
    </source>
</evidence>
<dbReference type="EC" id="5.6.1.1" evidence="7"/>